<dbReference type="GO" id="GO:0008483">
    <property type="term" value="F:transaminase activity"/>
    <property type="evidence" value="ECO:0007669"/>
    <property type="project" value="UniProtKB-KW"/>
</dbReference>
<dbReference type="CDD" id="cd00609">
    <property type="entry name" value="AAT_like"/>
    <property type="match status" value="1"/>
</dbReference>
<evidence type="ECO:0000256" key="2">
    <source>
        <dbReference type="ARBA" id="ARBA00007441"/>
    </source>
</evidence>
<evidence type="ECO:0000256" key="3">
    <source>
        <dbReference type="ARBA" id="ARBA00022576"/>
    </source>
</evidence>
<dbReference type="PANTHER" id="PTHR46383:SF1">
    <property type="entry name" value="ASPARTATE AMINOTRANSFERASE"/>
    <property type="match status" value="1"/>
</dbReference>
<keyword evidence="5" id="KW-0663">Pyridoxal phosphate</keyword>
<dbReference type="InterPro" id="IPR015424">
    <property type="entry name" value="PyrdxlP-dep_Trfase"/>
</dbReference>
<dbReference type="Gene3D" id="3.90.1150.10">
    <property type="entry name" value="Aspartate Aminotransferase, domain 1"/>
    <property type="match status" value="1"/>
</dbReference>
<evidence type="ECO:0000313" key="9">
    <source>
        <dbReference type="Proteomes" id="UP001596207"/>
    </source>
</evidence>
<sequence>MTAPVPVAMSATLAADEEFARRRLAGERVLFLATGEIGLPVLPELGEQLARAAHRNAYGPVAGTAQLREAAAGYWGRRGLVTDAADVVCGPGSKPLLFALLMAVGGDVVVPVPSWVSYAAHARLAGLRPIPVPIRPGQGGVPDPAGLRAQVLEARAHGRNPRAVIVTLPDNPTGTIAGPETVRELAQVARELDLVVISDEIYGDLVFTAGHRAVSPAWFAPERTVVTTGLTKNLAVGGWRLGVARLPAGAAGSALRARLVSIASQIWSSAAAPVQAAAAYALAEPPEVLDRVAASRRLHERVARKVAEVFVAAGAELAPVQATCYLYPDFEPLRHGLSRVHGVNGADDLARLLSTRYGVALLPGTAFGEGGRSLRIRAATSRLYGESDAERSAALAARDPLALPWIKAAVDRATEVLTDLTAPIRSAR</sequence>
<reference evidence="9" key="1">
    <citation type="journal article" date="2019" name="Int. J. Syst. Evol. Microbiol.">
        <title>The Global Catalogue of Microorganisms (GCM) 10K type strain sequencing project: providing services to taxonomists for standard genome sequencing and annotation.</title>
        <authorList>
            <consortium name="The Broad Institute Genomics Platform"/>
            <consortium name="The Broad Institute Genome Sequencing Center for Infectious Disease"/>
            <person name="Wu L."/>
            <person name="Ma J."/>
        </authorList>
    </citation>
    <scope>NUCLEOTIDE SEQUENCE [LARGE SCALE GENOMIC DNA]</scope>
    <source>
        <strain evidence="9">CGMCC 4.7173</strain>
    </source>
</reference>
<dbReference type="InterPro" id="IPR004839">
    <property type="entry name" value="Aminotransferase_I/II_large"/>
</dbReference>
<dbReference type="InterPro" id="IPR015422">
    <property type="entry name" value="PyrdxlP-dep_Trfase_small"/>
</dbReference>
<dbReference type="Pfam" id="PF00155">
    <property type="entry name" value="Aminotran_1_2"/>
    <property type="match status" value="1"/>
</dbReference>
<comment type="caution">
    <text evidence="8">The sequence shown here is derived from an EMBL/GenBank/DDBJ whole genome shotgun (WGS) entry which is preliminary data.</text>
</comment>
<dbReference type="Gene3D" id="3.40.640.10">
    <property type="entry name" value="Type I PLP-dependent aspartate aminotransferase-like (Major domain)"/>
    <property type="match status" value="1"/>
</dbReference>
<evidence type="ECO:0000256" key="5">
    <source>
        <dbReference type="ARBA" id="ARBA00022898"/>
    </source>
</evidence>
<evidence type="ECO:0000259" key="7">
    <source>
        <dbReference type="Pfam" id="PF00155"/>
    </source>
</evidence>
<evidence type="ECO:0000256" key="4">
    <source>
        <dbReference type="ARBA" id="ARBA00022679"/>
    </source>
</evidence>
<comment type="similarity">
    <text evidence="2 6">Belongs to the class-I pyridoxal-phosphate-dependent aminotransferase family.</text>
</comment>
<name>A0ABW1HI08_9ACTN</name>
<keyword evidence="4 6" id="KW-0808">Transferase</keyword>
<keyword evidence="3 6" id="KW-0032">Aminotransferase</keyword>
<dbReference type="InterPro" id="IPR015421">
    <property type="entry name" value="PyrdxlP-dep_Trfase_major"/>
</dbReference>
<evidence type="ECO:0000256" key="6">
    <source>
        <dbReference type="RuleBase" id="RU000481"/>
    </source>
</evidence>
<keyword evidence="9" id="KW-1185">Reference proteome</keyword>
<dbReference type="RefSeq" id="WP_353898289.1">
    <property type="nucleotide sequence ID" value="NZ_CP158970.1"/>
</dbReference>
<dbReference type="EC" id="2.6.1.-" evidence="6"/>
<dbReference type="InterPro" id="IPR050596">
    <property type="entry name" value="AspAT/PAT-like"/>
</dbReference>
<dbReference type="Proteomes" id="UP001596207">
    <property type="component" value="Unassembled WGS sequence"/>
</dbReference>
<protein>
    <recommendedName>
        <fullName evidence="6">Aminotransferase</fullName>
        <ecNumber evidence="6">2.6.1.-</ecNumber>
    </recommendedName>
</protein>
<dbReference type="EMBL" id="JBHSQQ010000019">
    <property type="protein sequence ID" value="MFC5941041.1"/>
    <property type="molecule type" value="Genomic_DNA"/>
</dbReference>
<gene>
    <name evidence="8" type="ORF">ACFPZ4_06050</name>
</gene>
<dbReference type="SUPFAM" id="SSF53383">
    <property type="entry name" value="PLP-dependent transferases"/>
    <property type="match status" value="1"/>
</dbReference>
<dbReference type="PROSITE" id="PS00105">
    <property type="entry name" value="AA_TRANSFER_CLASS_1"/>
    <property type="match status" value="1"/>
</dbReference>
<proteinExistence type="inferred from homology"/>
<accession>A0ABW1HI08</accession>
<organism evidence="8 9">
    <name type="scientific">Micromonospora harpali</name>
    <dbReference type="NCBI Taxonomy" id="1490225"/>
    <lineage>
        <taxon>Bacteria</taxon>
        <taxon>Bacillati</taxon>
        <taxon>Actinomycetota</taxon>
        <taxon>Actinomycetes</taxon>
        <taxon>Micromonosporales</taxon>
        <taxon>Micromonosporaceae</taxon>
        <taxon>Micromonospora</taxon>
    </lineage>
</organism>
<dbReference type="InterPro" id="IPR004838">
    <property type="entry name" value="NHTrfase_class1_PyrdxlP-BS"/>
</dbReference>
<feature type="domain" description="Aminotransferase class I/classII large" evidence="7">
    <location>
        <begin position="32"/>
        <end position="380"/>
    </location>
</feature>
<dbReference type="PANTHER" id="PTHR46383">
    <property type="entry name" value="ASPARTATE AMINOTRANSFERASE"/>
    <property type="match status" value="1"/>
</dbReference>
<comment type="cofactor">
    <cofactor evidence="1 6">
        <name>pyridoxal 5'-phosphate</name>
        <dbReference type="ChEBI" id="CHEBI:597326"/>
    </cofactor>
</comment>
<evidence type="ECO:0000256" key="1">
    <source>
        <dbReference type="ARBA" id="ARBA00001933"/>
    </source>
</evidence>
<evidence type="ECO:0000313" key="8">
    <source>
        <dbReference type="EMBL" id="MFC5941041.1"/>
    </source>
</evidence>